<dbReference type="InterPro" id="IPR052018">
    <property type="entry name" value="PHP_domain"/>
</dbReference>
<dbReference type="InterPro" id="IPR004013">
    <property type="entry name" value="PHP_dom"/>
</dbReference>
<dbReference type="KEGG" id="mrtj:KHC33_16520"/>
<dbReference type="PANTHER" id="PTHR42924">
    <property type="entry name" value="EXONUCLEASE"/>
    <property type="match status" value="1"/>
</dbReference>
<dbReference type="SUPFAM" id="SSF89550">
    <property type="entry name" value="PHP domain-like"/>
    <property type="match status" value="1"/>
</dbReference>
<accession>A0A8E7AY18</accession>
<dbReference type="SMART" id="SM00481">
    <property type="entry name" value="POLIIIAc"/>
    <property type="match status" value="1"/>
</dbReference>
<dbReference type="CDD" id="cd07432">
    <property type="entry name" value="PHP_HisPPase"/>
    <property type="match status" value="1"/>
</dbReference>
<dbReference type="Pfam" id="PF13263">
    <property type="entry name" value="PHP_C"/>
    <property type="match status" value="1"/>
</dbReference>
<keyword evidence="3" id="KW-1185">Reference proteome</keyword>
<dbReference type="PANTHER" id="PTHR42924:SF3">
    <property type="entry name" value="POLYMERASE_HISTIDINOL PHOSPHATASE N-TERMINAL DOMAIN-CONTAINING PROTEIN"/>
    <property type="match status" value="1"/>
</dbReference>
<feature type="domain" description="Polymerase/histidinol phosphatase N-terminal" evidence="1">
    <location>
        <begin position="4"/>
        <end position="68"/>
    </location>
</feature>
<dbReference type="GO" id="GO:0004534">
    <property type="term" value="F:5'-3' RNA exonuclease activity"/>
    <property type="evidence" value="ECO:0007669"/>
    <property type="project" value="TreeGrafter"/>
</dbReference>
<dbReference type="Pfam" id="PF02811">
    <property type="entry name" value="PHP"/>
    <property type="match status" value="1"/>
</dbReference>
<evidence type="ECO:0000313" key="2">
    <source>
        <dbReference type="EMBL" id="QVV88885.1"/>
    </source>
</evidence>
<dbReference type="RefSeq" id="WP_214419688.1">
    <property type="nucleotide sequence ID" value="NZ_CP075546.1"/>
</dbReference>
<dbReference type="Proteomes" id="UP000680656">
    <property type="component" value="Chromosome"/>
</dbReference>
<dbReference type="InterPro" id="IPR016195">
    <property type="entry name" value="Pol/histidinol_Pase-like"/>
</dbReference>
<name>A0A8E7AY18_9EURY</name>
<dbReference type="InterPro" id="IPR003141">
    <property type="entry name" value="Pol/His_phosphatase_N"/>
</dbReference>
<protein>
    <submittedName>
        <fullName evidence="2">PHP domain-containing protein</fullName>
    </submittedName>
</protein>
<proteinExistence type="predicted"/>
<evidence type="ECO:0000313" key="3">
    <source>
        <dbReference type="Proteomes" id="UP000680656"/>
    </source>
</evidence>
<dbReference type="AlphaFoldDB" id="A0A8E7AY18"/>
<organism evidence="2 3">
    <name type="scientific">Methanospirillum purgamenti</name>
    <dbReference type="NCBI Taxonomy" id="2834276"/>
    <lineage>
        <taxon>Archaea</taxon>
        <taxon>Methanobacteriati</taxon>
        <taxon>Methanobacteriota</taxon>
        <taxon>Stenosarchaea group</taxon>
        <taxon>Methanomicrobia</taxon>
        <taxon>Methanomicrobiales</taxon>
        <taxon>Methanospirillaceae</taxon>
        <taxon>Methanospirillum</taxon>
    </lineage>
</organism>
<dbReference type="NCBIfam" id="NF038032">
    <property type="entry name" value="CehA_McbA_metalo"/>
    <property type="match status" value="1"/>
</dbReference>
<dbReference type="GeneID" id="65098822"/>
<dbReference type="GO" id="GO:0035312">
    <property type="term" value="F:5'-3' DNA exonuclease activity"/>
    <property type="evidence" value="ECO:0007669"/>
    <property type="project" value="TreeGrafter"/>
</dbReference>
<reference evidence="2 3" key="1">
    <citation type="submission" date="2021-05" db="EMBL/GenBank/DDBJ databases">
        <title>A novel Methanospirillum isolate from a pyrite-forming mixed culture.</title>
        <authorList>
            <person name="Bunk B."/>
            <person name="Sproer C."/>
            <person name="Spring S."/>
            <person name="Pester M."/>
        </authorList>
    </citation>
    <scope>NUCLEOTIDE SEQUENCE [LARGE SCALE GENOMIC DNA]</scope>
    <source>
        <strain evidence="2 3">J.3.6.1-F.2.7.3</strain>
    </source>
</reference>
<sequence length="221" mass="23900">MLTADLHIHTSCSKDGESSVAQVLATAAAVGIDVIAITDHDTMDGYQIAREIASEVLVIPGVEVSTKDGHLIALGVTTAPEPGMPVLDTIIKVHQAGGVTILPHPFHRYRHGAALKCFEAFGAADAIEVYNSRYVIPHANQRAMRLARKMGKPAVAGSDAHNARFIGYGRTLIDAEKDIGSILNAIRDGKTQPAGRKTPVRIYTKQSLRNSWRKIRGRLHK</sequence>
<gene>
    <name evidence="2" type="ORF">KHC33_16520</name>
</gene>
<evidence type="ECO:0000259" key="1">
    <source>
        <dbReference type="SMART" id="SM00481"/>
    </source>
</evidence>
<dbReference type="Gene3D" id="3.20.20.140">
    <property type="entry name" value="Metal-dependent hydrolases"/>
    <property type="match status" value="1"/>
</dbReference>
<dbReference type="EMBL" id="CP075546">
    <property type="protein sequence ID" value="QVV88885.1"/>
    <property type="molecule type" value="Genomic_DNA"/>
</dbReference>